<protein>
    <recommendedName>
        <fullName evidence="8">Biopterin-dependent aromatic amino acid hydroxylase family profile domain-containing protein</fullName>
    </recommendedName>
</protein>
<dbReference type="GO" id="GO:0005506">
    <property type="term" value="F:iron ion binding"/>
    <property type="evidence" value="ECO:0007669"/>
    <property type="project" value="InterPro"/>
</dbReference>
<proteinExistence type="inferred from homology"/>
<dbReference type="PANTHER" id="PTHR11473:SF24">
    <property type="entry name" value="PHENYLALANINE-4-HYDROXYLASE"/>
    <property type="match status" value="1"/>
</dbReference>
<sequence>MFQTTGTEVGMRRNRDFLKEIPFASNEYGSIVQTAYPGAHDAAYRARVEALTAQSQESWPYIPKYEYNKNEHETWRLVSEILMRLQDRYSCEAYLEGREKLGLPIDEVPQLDDVSAKMEAETGFMLAPVGGLLDKGEFLTMLCNKVMRSTPYIRHPSYPFFTPEPDILHELRGHAAMFMHQPFVDLSIEIGNAAKAAVESNNMEMLDLIGLFYWYTVEYGLILEDGELKIFGAGNNGGVQDLLRSIDPQIEKKPFSIEAIRQLSIDYDAPQEIFFVAESYEQVADLAYELVKMAQ</sequence>
<dbReference type="InterPro" id="IPR001273">
    <property type="entry name" value="ArAA_hydroxylase"/>
</dbReference>
<dbReference type="GO" id="GO:0016714">
    <property type="term" value="F:oxidoreductase activity, acting on paired donors, with incorporation or reduction of molecular oxygen, reduced pteridine as one donor, and incorporation of one atom of oxygen"/>
    <property type="evidence" value="ECO:0007669"/>
    <property type="project" value="InterPro"/>
</dbReference>
<dbReference type="KEGG" id="bbae:FRD01_21470"/>
<dbReference type="InterPro" id="IPR036951">
    <property type="entry name" value="ArAA_hydroxylase_sf"/>
</dbReference>
<dbReference type="PANTHER" id="PTHR11473">
    <property type="entry name" value="AROMATIC AMINO ACID HYDROXYLASE"/>
    <property type="match status" value="1"/>
</dbReference>
<comment type="similarity">
    <text evidence="2">Belongs to the biopterin-dependent aromatic amino acid hydroxylase family.</text>
</comment>
<feature type="domain" description="Biopterin-dependent aromatic amino acid hydroxylase family profile" evidence="8">
    <location>
        <begin position="1"/>
        <end position="295"/>
    </location>
</feature>
<evidence type="ECO:0000256" key="1">
    <source>
        <dbReference type="ARBA" id="ARBA00001954"/>
    </source>
</evidence>
<accession>A0A5B8XVY4</accession>
<comment type="cofactor">
    <cofactor evidence="1 7">
        <name>Fe(2+)</name>
        <dbReference type="ChEBI" id="CHEBI:29033"/>
    </cofactor>
</comment>
<dbReference type="EMBL" id="CP042467">
    <property type="protein sequence ID" value="QED29755.1"/>
    <property type="molecule type" value="Genomic_DNA"/>
</dbReference>
<feature type="binding site" evidence="7">
    <location>
        <position position="169"/>
    </location>
    <ligand>
        <name>Fe cation</name>
        <dbReference type="ChEBI" id="CHEBI:24875"/>
    </ligand>
</feature>
<dbReference type="OrthoDB" id="9780502at2"/>
<dbReference type="InterPro" id="IPR036329">
    <property type="entry name" value="Aro-AA_hydroxylase_C_sf"/>
</dbReference>
<evidence type="ECO:0000256" key="4">
    <source>
        <dbReference type="ARBA" id="ARBA00023002"/>
    </source>
</evidence>
<name>A0A5B8XVY4_9DELT</name>
<organism evidence="9 10">
    <name type="scientific">Microvenator marinus</name>
    <dbReference type="NCBI Taxonomy" id="2600177"/>
    <lineage>
        <taxon>Bacteria</taxon>
        <taxon>Deltaproteobacteria</taxon>
        <taxon>Bradymonadales</taxon>
        <taxon>Microvenatoraceae</taxon>
        <taxon>Microvenator</taxon>
    </lineage>
</organism>
<evidence type="ECO:0000256" key="7">
    <source>
        <dbReference type="PIRSR" id="PIRSR601273-2"/>
    </source>
</evidence>
<evidence type="ECO:0000313" key="10">
    <source>
        <dbReference type="Proteomes" id="UP000321595"/>
    </source>
</evidence>
<dbReference type="AlphaFoldDB" id="A0A5B8XVY4"/>
<feature type="binding site" evidence="7">
    <location>
        <position position="174"/>
    </location>
    <ligand>
        <name>Fe cation</name>
        <dbReference type="ChEBI" id="CHEBI:24875"/>
    </ligand>
</feature>
<keyword evidence="5 7" id="KW-0408">Iron</keyword>
<dbReference type="SUPFAM" id="SSF56534">
    <property type="entry name" value="Aromatic aminoacid monoxygenases, catalytic and oligomerization domains"/>
    <property type="match status" value="1"/>
</dbReference>
<evidence type="ECO:0000256" key="6">
    <source>
        <dbReference type="ARBA" id="ARBA00023033"/>
    </source>
</evidence>
<dbReference type="Pfam" id="PF00351">
    <property type="entry name" value="Biopterin_H"/>
    <property type="match status" value="1"/>
</dbReference>
<evidence type="ECO:0000256" key="3">
    <source>
        <dbReference type="ARBA" id="ARBA00022723"/>
    </source>
</evidence>
<evidence type="ECO:0000259" key="8">
    <source>
        <dbReference type="PROSITE" id="PS51410"/>
    </source>
</evidence>
<dbReference type="GO" id="GO:0009072">
    <property type="term" value="P:aromatic amino acid metabolic process"/>
    <property type="evidence" value="ECO:0007669"/>
    <property type="project" value="InterPro"/>
</dbReference>
<dbReference type="PRINTS" id="PR00372">
    <property type="entry name" value="FYWHYDRXLASE"/>
</dbReference>
<dbReference type="InterPro" id="IPR019774">
    <property type="entry name" value="Aromatic-AA_hydroxylase_C"/>
</dbReference>
<evidence type="ECO:0000256" key="5">
    <source>
        <dbReference type="ARBA" id="ARBA00023004"/>
    </source>
</evidence>
<evidence type="ECO:0000256" key="2">
    <source>
        <dbReference type="ARBA" id="ARBA00009712"/>
    </source>
</evidence>
<dbReference type="Gene3D" id="1.10.800.10">
    <property type="entry name" value="Aromatic amino acid hydroxylase"/>
    <property type="match status" value="1"/>
</dbReference>
<keyword evidence="4" id="KW-0560">Oxidoreductase</keyword>
<reference evidence="9 10" key="1">
    <citation type="submission" date="2019-08" db="EMBL/GenBank/DDBJ databases">
        <authorList>
            <person name="Liang Q."/>
        </authorList>
    </citation>
    <scope>NUCLEOTIDE SEQUENCE [LARGE SCALE GENOMIC DNA]</scope>
    <source>
        <strain evidence="9 10">V1718</strain>
    </source>
</reference>
<keyword evidence="10" id="KW-1185">Reference proteome</keyword>
<gene>
    <name evidence="9" type="ORF">FRD01_21470</name>
</gene>
<keyword evidence="3 7" id="KW-0479">Metal-binding</keyword>
<feature type="binding site" evidence="7">
    <location>
        <position position="218"/>
    </location>
    <ligand>
        <name>Fe cation</name>
        <dbReference type="ChEBI" id="CHEBI:24875"/>
    </ligand>
</feature>
<dbReference type="PROSITE" id="PS51410">
    <property type="entry name" value="BH4_AAA_HYDROXYL_2"/>
    <property type="match status" value="1"/>
</dbReference>
<dbReference type="Proteomes" id="UP000321595">
    <property type="component" value="Chromosome"/>
</dbReference>
<evidence type="ECO:0000313" key="9">
    <source>
        <dbReference type="EMBL" id="QED29755.1"/>
    </source>
</evidence>
<keyword evidence="6" id="KW-0503">Monooxygenase</keyword>